<keyword evidence="1" id="KW-0325">Glycoprotein</keyword>
<name>A0ABV0V7E2_9TELE</name>
<reference evidence="3 4" key="1">
    <citation type="submission" date="2021-06" db="EMBL/GenBank/DDBJ databases">
        <authorList>
            <person name="Palmer J.M."/>
        </authorList>
    </citation>
    <scope>NUCLEOTIDE SEQUENCE [LARGE SCALE GENOMIC DNA]</scope>
    <source>
        <strain evidence="4">if_2019</strain>
        <tissue evidence="3">Muscle</tissue>
    </source>
</reference>
<comment type="caution">
    <text evidence="3">The sequence shown here is derived from an EMBL/GenBank/DDBJ whole genome shotgun (WGS) entry which is preliminary data.</text>
</comment>
<accession>A0ABV0V7E2</accession>
<sequence length="157" mass="17480">MNFTVEDWDIQTQVCLTNQQIIKTNLEIAKQRFNYTEGCFQALALSPVRFLTFGLRLNHPVTFSGQTPSWQLPGSVISWPQSYANAVPPPTCSRASTSTQRSTPPSLTPRTVLDRTPQNLLQVSQDQLTLDNCSQTPHLSFPTSGSNISSCKRPKLL</sequence>
<keyword evidence="4" id="KW-1185">Reference proteome</keyword>
<protein>
    <submittedName>
        <fullName evidence="3">Uncharacterized protein</fullName>
    </submittedName>
</protein>
<feature type="compositionally biased region" description="Polar residues" evidence="2">
    <location>
        <begin position="93"/>
        <end position="109"/>
    </location>
</feature>
<evidence type="ECO:0000313" key="3">
    <source>
        <dbReference type="EMBL" id="MEQ2253255.1"/>
    </source>
</evidence>
<feature type="region of interest" description="Disordered" evidence="2">
    <location>
        <begin position="88"/>
        <end position="115"/>
    </location>
</feature>
<dbReference type="InterPro" id="IPR011162">
    <property type="entry name" value="MHC_I/II-like_Ag-recog"/>
</dbReference>
<evidence type="ECO:0000256" key="2">
    <source>
        <dbReference type="SAM" id="MobiDB-lite"/>
    </source>
</evidence>
<dbReference type="Proteomes" id="UP001482620">
    <property type="component" value="Unassembled WGS sequence"/>
</dbReference>
<dbReference type="SUPFAM" id="SSF54452">
    <property type="entry name" value="MHC antigen-recognition domain"/>
    <property type="match status" value="1"/>
</dbReference>
<proteinExistence type="predicted"/>
<evidence type="ECO:0000313" key="4">
    <source>
        <dbReference type="Proteomes" id="UP001482620"/>
    </source>
</evidence>
<dbReference type="EMBL" id="JAHRIQ010097132">
    <property type="protein sequence ID" value="MEQ2253255.1"/>
    <property type="molecule type" value="Genomic_DNA"/>
</dbReference>
<evidence type="ECO:0000256" key="1">
    <source>
        <dbReference type="ARBA" id="ARBA00023180"/>
    </source>
</evidence>
<gene>
    <name evidence="3" type="ORF">ILYODFUR_030239</name>
</gene>
<organism evidence="3 4">
    <name type="scientific">Ilyodon furcidens</name>
    <name type="common">goldbreast splitfin</name>
    <dbReference type="NCBI Taxonomy" id="33524"/>
    <lineage>
        <taxon>Eukaryota</taxon>
        <taxon>Metazoa</taxon>
        <taxon>Chordata</taxon>
        <taxon>Craniata</taxon>
        <taxon>Vertebrata</taxon>
        <taxon>Euteleostomi</taxon>
        <taxon>Actinopterygii</taxon>
        <taxon>Neopterygii</taxon>
        <taxon>Teleostei</taxon>
        <taxon>Neoteleostei</taxon>
        <taxon>Acanthomorphata</taxon>
        <taxon>Ovalentaria</taxon>
        <taxon>Atherinomorphae</taxon>
        <taxon>Cyprinodontiformes</taxon>
        <taxon>Goodeidae</taxon>
        <taxon>Ilyodon</taxon>
    </lineage>
</organism>